<dbReference type="Pfam" id="PF01370">
    <property type="entry name" value="Epimerase"/>
    <property type="match status" value="1"/>
</dbReference>
<comment type="caution">
    <text evidence="3">The sequence shown here is derived from an EMBL/GenBank/DDBJ whole genome shotgun (WGS) entry which is preliminary data.</text>
</comment>
<reference evidence="3" key="1">
    <citation type="journal article" date="2020" name="mSystems">
        <title>Genome- and Community-Level Interaction Insights into Carbon Utilization and Element Cycling Functions of Hydrothermarchaeota in Hydrothermal Sediment.</title>
        <authorList>
            <person name="Zhou Z."/>
            <person name="Liu Y."/>
            <person name="Xu W."/>
            <person name="Pan J."/>
            <person name="Luo Z.H."/>
            <person name="Li M."/>
        </authorList>
    </citation>
    <scope>NUCLEOTIDE SEQUENCE [LARGE SCALE GENOMIC DNA]</scope>
    <source>
        <strain evidence="3">SpSt-289</strain>
    </source>
</reference>
<feature type="domain" description="NAD-dependent epimerase/dehydratase" evidence="2">
    <location>
        <begin position="13"/>
        <end position="252"/>
    </location>
</feature>
<dbReference type="Gene3D" id="3.90.25.10">
    <property type="entry name" value="UDP-galactose 4-epimerase, domain 1"/>
    <property type="match status" value="1"/>
</dbReference>
<evidence type="ECO:0000256" key="1">
    <source>
        <dbReference type="ARBA" id="ARBA00007637"/>
    </source>
</evidence>
<comment type="similarity">
    <text evidence="1">Belongs to the NAD(P)-dependent epimerase/dehydratase family.</text>
</comment>
<organism evidence="3">
    <name type="scientific">Caldilinea aerophila</name>
    <dbReference type="NCBI Taxonomy" id="133453"/>
    <lineage>
        <taxon>Bacteria</taxon>
        <taxon>Bacillati</taxon>
        <taxon>Chloroflexota</taxon>
        <taxon>Caldilineae</taxon>
        <taxon>Caldilineales</taxon>
        <taxon>Caldilineaceae</taxon>
        <taxon>Caldilinea</taxon>
    </lineage>
</organism>
<evidence type="ECO:0000313" key="3">
    <source>
        <dbReference type="EMBL" id="HDX31837.1"/>
    </source>
</evidence>
<protein>
    <submittedName>
        <fullName evidence="3">NAD-dependent epimerase/dehydratase family protein</fullName>
    </submittedName>
</protein>
<proteinExistence type="inferred from homology"/>
<dbReference type="AlphaFoldDB" id="A0A7C1FG17"/>
<dbReference type="PRINTS" id="PR01713">
    <property type="entry name" value="NUCEPIMERASE"/>
</dbReference>
<dbReference type="InterPro" id="IPR036291">
    <property type="entry name" value="NAD(P)-bd_dom_sf"/>
</dbReference>
<dbReference type="InterPro" id="IPR001509">
    <property type="entry name" value="Epimerase_deHydtase"/>
</dbReference>
<dbReference type="Gene3D" id="3.40.50.720">
    <property type="entry name" value="NAD(P)-binding Rossmann-like Domain"/>
    <property type="match status" value="1"/>
</dbReference>
<accession>A0A7C1FG17</accession>
<dbReference type="PANTHER" id="PTHR43000">
    <property type="entry name" value="DTDP-D-GLUCOSE 4,6-DEHYDRATASE-RELATED"/>
    <property type="match status" value="1"/>
</dbReference>
<name>A0A7C1FG17_9CHLR</name>
<sequence>MDYLQRYAGKKTLVTGGLGFIGSNLARRLVDLGAQVTVVDSLIPDYGGNFFNIVGYEDRLRINIADVRDPYSMRVLVKGQDILFNLAGQVSHLDSMTDPFTDLDINARSQLSILEACRLENPEIRIVYAGTRQQYGKPRYLPLDEEHIQAPTDVNGVNKMAGEWFHMVYHTAYGLHTTSLRLTNTYGPRQLIRHNRQGFIGWFVRLAIEGKTIQLYGDGQQLRDLTYVDDVVDAFLRVGVSDVAGGQVFNLGGQKPISLLALAELIVQLAGRGRVELIPWPEERKKIDIGNVYSSYARIQTALGWSPTTPLEQGLRRMIAYYTEHFEYYV</sequence>
<dbReference type="SUPFAM" id="SSF51735">
    <property type="entry name" value="NAD(P)-binding Rossmann-fold domains"/>
    <property type="match status" value="1"/>
</dbReference>
<evidence type="ECO:0000259" key="2">
    <source>
        <dbReference type="Pfam" id="PF01370"/>
    </source>
</evidence>
<gene>
    <name evidence="3" type="ORF">ENQ20_10155</name>
</gene>
<dbReference type="EMBL" id="DSMG01000100">
    <property type="protein sequence ID" value="HDX31837.1"/>
    <property type="molecule type" value="Genomic_DNA"/>
</dbReference>